<reference evidence="2" key="1">
    <citation type="submission" date="2022-10" db="EMBL/GenBank/DDBJ databases">
        <title>Tapping the CABI collections for fungal endophytes: first genome assemblies for Collariella, Neodidymelliopsis, Ascochyta clinopodiicola, Didymella pomorum, Didymosphaeria variabile, Neocosmospora piperis and Neocucurbitaria cava.</title>
        <authorList>
            <person name="Hill R."/>
        </authorList>
    </citation>
    <scope>NUCLEOTIDE SEQUENCE</scope>
    <source>
        <strain evidence="2">IMI 355082</strain>
    </source>
</reference>
<dbReference type="OrthoDB" id="2537141at2759"/>
<gene>
    <name evidence="2" type="ORF">N0V93_001331</name>
</gene>
<dbReference type="EMBL" id="JAPEVB010000001">
    <property type="protein sequence ID" value="KAJ4397107.1"/>
    <property type="molecule type" value="Genomic_DNA"/>
</dbReference>
<name>A0A9W8Z5P8_9PEZI</name>
<feature type="region of interest" description="Disordered" evidence="1">
    <location>
        <begin position="102"/>
        <end position="235"/>
    </location>
</feature>
<feature type="compositionally biased region" description="Basic and acidic residues" evidence="1">
    <location>
        <begin position="199"/>
        <end position="213"/>
    </location>
</feature>
<feature type="region of interest" description="Disordered" evidence="1">
    <location>
        <begin position="1"/>
        <end position="49"/>
    </location>
</feature>
<organism evidence="2 3">
    <name type="scientific">Gnomoniopsis smithogilvyi</name>
    <dbReference type="NCBI Taxonomy" id="1191159"/>
    <lineage>
        <taxon>Eukaryota</taxon>
        <taxon>Fungi</taxon>
        <taxon>Dikarya</taxon>
        <taxon>Ascomycota</taxon>
        <taxon>Pezizomycotina</taxon>
        <taxon>Sordariomycetes</taxon>
        <taxon>Sordariomycetidae</taxon>
        <taxon>Diaporthales</taxon>
        <taxon>Gnomoniaceae</taxon>
        <taxon>Gnomoniopsis</taxon>
    </lineage>
</organism>
<sequence length="289" mass="31658">MDSPEIPARRHYSNRSKPKSYHTAQVRHYSTPAHTLNHVIPGSTDDSKEHMVQGWLNNTQALGSGLIAGGPTHHTPNGSNYLPRPQSVFPARRTSHALLLSRGSGFANSMSQPGGGRRHKRLRTSSDGRDDSSVIASREFADNPRIRSPRLNPAAEASYRERGKRRRQPGPEAAGSGAGPAPSPPAHRFEKRARHKTKSDRYDTVKKNDASTDRKRKKTQKDAAADSKKDRLKGSHLASALDVMDNFNSHSILSNRITMPPSLRPGLFDNGRVSKKPATSAPTPEGPLQ</sequence>
<evidence type="ECO:0000256" key="1">
    <source>
        <dbReference type="SAM" id="MobiDB-lite"/>
    </source>
</evidence>
<accession>A0A9W8Z5P8</accession>
<proteinExistence type="predicted"/>
<feature type="compositionally biased region" description="Basic residues" evidence="1">
    <location>
        <begin position="189"/>
        <end position="198"/>
    </location>
</feature>
<dbReference type="AlphaFoldDB" id="A0A9W8Z5P8"/>
<protein>
    <submittedName>
        <fullName evidence="2">Uncharacterized protein</fullName>
    </submittedName>
</protein>
<dbReference type="Proteomes" id="UP001140453">
    <property type="component" value="Unassembled WGS sequence"/>
</dbReference>
<feature type="region of interest" description="Disordered" evidence="1">
    <location>
        <begin position="63"/>
        <end position="87"/>
    </location>
</feature>
<feature type="region of interest" description="Disordered" evidence="1">
    <location>
        <begin position="256"/>
        <end position="289"/>
    </location>
</feature>
<feature type="compositionally biased region" description="Basic and acidic residues" evidence="1">
    <location>
        <begin position="220"/>
        <end position="233"/>
    </location>
</feature>
<evidence type="ECO:0000313" key="3">
    <source>
        <dbReference type="Proteomes" id="UP001140453"/>
    </source>
</evidence>
<comment type="caution">
    <text evidence="2">The sequence shown here is derived from an EMBL/GenBank/DDBJ whole genome shotgun (WGS) entry which is preliminary data.</text>
</comment>
<keyword evidence="3" id="KW-1185">Reference proteome</keyword>
<evidence type="ECO:0000313" key="2">
    <source>
        <dbReference type="EMBL" id="KAJ4397107.1"/>
    </source>
</evidence>
<feature type="compositionally biased region" description="Basic residues" evidence="1">
    <location>
        <begin position="9"/>
        <end position="20"/>
    </location>
</feature>